<dbReference type="PROSITE" id="PS00108">
    <property type="entry name" value="PROTEIN_KINASE_ST"/>
    <property type="match status" value="1"/>
</dbReference>
<evidence type="ECO:0000256" key="6">
    <source>
        <dbReference type="ARBA" id="ARBA00022840"/>
    </source>
</evidence>
<proteinExistence type="predicted"/>
<keyword evidence="6" id="KW-0067">ATP-binding</keyword>
<evidence type="ECO:0000256" key="1">
    <source>
        <dbReference type="ARBA" id="ARBA00012513"/>
    </source>
</evidence>
<keyword evidence="4" id="KW-0547">Nucleotide-binding</keyword>
<dbReference type="InterPro" id="IPR011009">
    <property type="entry name" value="Kinase-like_dom_sf"/>
</dbReference>
<reference evidence="9 10" key="1">
    <citation type="submission" date="2019-10" db="EMBL/GenBank/DDBJ databases">
        <title>Nocardia macrotermitis sp. nov. and Nocardia aurantia sp. nov., isolated from the gut of fungus growing-termite Macrotermes natalensis.</title>
        <authorList>
            <person name="Benndorf R."/>
            <person name="Schwitalla J."/>
            <person name="Martin K."/>
            <person name="De Beer W."/>
            <person name="Kaster A.-K."/>
            <person name="Vollmers J."/>
            <person name="Poulsen M."/>
            <person name="Beemelmanns C."/>
        </authorList>
    </citation>
    <scope>NUCLEOTIDE SEQUENCE [LARGE SCALE GENOMIC DNA]</scope>
    <source>
        <strain evidence="9 10">RB20</strain>
    </source>
</reference>
<dbReference type="CDD" id="cd14014">
    <property type="entry name" value="STKc_PknB_like"/>
    <property type="match status" value="1"/>
</dbReference>
<dbReference type="AlphaFoldDB" id="A0A7K0D0Z7"/>
<comment type="caution">
    <text evidence="9">The sequence shown here is derived from an EMBL/GenBank/DDBJ whole genome shotgun (WGS) entry which is preliminary data.</text>
</comment>
<feature type="domain" description="Protein kinase" evidence="8">
    <location>
        <begin position="14"/>
        <end position="279"/>
    </location>
</feature>
<dbReference type="InterPro" id="IPR008271">
    <property type="entry name" value="Ser/Thr_kinase_AS"/>
</dbReference>
<dbReference type="EMBL" id="WEGK01000004">
    <property type="protein sequence ID" value="MQY19405.1"/>
    <property type="molecule type" value="Genomic_DNA"/>
</dbReference>
<dbReference type="PANTHER" id="PTHR43289">
    <property type="entry name" value="MITOGEN-ACTIVATED PROTEIN KINASE KINASE KINASE 20-RELATED"/>
    <property type="match status" value="1"/>
</dbReference>
<dbReference type="GO" id="GO:0005524">
    <property type="term" value="F:ATP binding"/>
    <property type="evidence" value="ECO:0007669"/>
    <property type="project" value="UniProtKB-KW"/>
</dbReference>
<name>A0A7K0D0Z7_9NOCA</name>
<dbReference type="FunFam" id="1.10.510.10:FF:000021">
    <property type="entry name" value="Serine/threonine protein kinase"/>
    <property type="match status" value="1"/>
</dbReference>
<feature type="compositionally biased region" description="Polar residues" evidence="7">
    <location>
        <begin position="343"/>
        <end position="361"/>
    </location>
</feature>
<evidence type="ECO:0000313" key="10">
    <source>
        <dbReference type="Proteomes" id="UP000438448"/>
    </source>
</evidence>
<dbReference type="Gene3D" id="3.30.200.20">
    <property type="entry name" value="Phosphorylase Kinase, domain 1"/>
    <property type="match status" value="1"/>
</dbReference>
<feature type="region of interest" description="Disordered" evidence="7">
    <location>
        <begin position="342"/>
        <end position="363"/>
    </location>
</feature>
<protein>
    <recommendedName>
        <fullName evidence="1">non-specific serine/threonine protein kinase</fullName>
        <ecNumber evidence="1">2.7.11.1</ecNumber>
    </recommendedName>
</protein>
<evidence type="ECO:0000256" key="7">
    <source>
        <dbReference type="SAM" id="MobiDB-lite"/>
    </source>
</evidence>
<dbReference type="SUPFAM" id="SSF56112">
    <property type="entry name" value="Protein kinase-like (PK-like)"/>
    <property type="match status" value="1"/>
</dbReference>
<gene>
    <name evidence="9" type="primary">pknD_10</name>
    <name evidence="9" type="ORF">NRB20_24940</name>
</gene>
<keyword evidence="10" id="KW-1185">Reference proteome</keyword>
<dbReference type="GO" id="GO:0004674">
    <property type="term" value="F:protein serine/threonine kinase activity"/>
    <property type="evidence" value="ECO:0007669"/>
    <property type="project" value="UniProtKB-KW"/>
</dbReference>
<evidence type="ECO:0000259" key="8">
    <source>
        <dbReference type="PROSITE" id="PS50011"/>
    </source>
</evidence>
<dbReference type="Proteomes" id="UP000438448">
    <property type="component" value="Unassembled WGS sequence"/>
</dbReference>
<sequence>MRGLLIPDSIFAGYRIVRHLGGGGMADVYLAAHPRLPRFDAVKVLSAEYADDAEFRARFVRESQLVAGLRHPNLVAVRDCGIADGRLWLSMQFIEGYDGSRLIGKYPDGLPPEQAIHIVAEAAGGLDAAHRSGLLHRDVKPSNLLLEPRDEQPDRVYVADFGIARAGYGPQITAPGTVLGTFAYAAPEQIESAPLDHRVDVYALGCTLFELLTGRKPFTGTTPEQLAYAHLLKPPPLASSVNPALPPEIDNVLCAAMAKNPADRPNSCGELAQAARAAFTSTGRDGATSAIAPQARTTHRAERLRPFRTRTAIASLAASALCIITVAALTITLPGGHEAAKPPTTTIASSVTPTSTGTEKSGTPWGSHEFIVQAFPNLLPSTPFKGGNQQMMCIVYLGEATNQALPDNSSTILCEGNDAPLHMLMVTCDQNRTPIKSVIDAETDPVLGSTDWARGNANGSMFWGVSADGSTTYGWLEIRFADPAHKFCELEAQDITGNPQDLIDRWWPQVPL</sequence>
<evidence type="ECO:0000313" key="9">
    <source>
        <dbReference type="EMBL" id="MQY19405.1"/>
    </source>
</evidence>
<evidence type="ECO:0000256" key="5">
    <source>
        <dbReference type="ARBA" id="ARBA00022777"/>
    </source>
</evidence>
<evidence type="ECO:0000256" key="2">
    <source>
        <dbReference type="ARBA" id="ARBA00022527"/>
    </source>
</evidence>
<dbReference type="Pfam" id="PF00069">
    <property type="entry name" value="Pkinase"/>
    <property type="match status" value="1"/>
</dbReference>
<dbReference type="InterPro" id="IPR000719">
    <property type="entry name" value="Prot_kinase_dom"/>
</dbReference>
<dbReference type="SMART" id="SM00220">
    <property type="entry name" value="S_TKc"/>
    <property type="match status" value="1"/>
</dbReference>
<dbReference type="PROSITE" id="PS50011">
    <property type="entry name" value="PROTEIN_KINASE_DOM"/>
    <property type="match status" value="1"/>
</dbReference>
<dbReference type="Gene3D" id="1.10.510.10">
    <property type="entry name" value="Transferase(Phosphotransferase) domain 1"/>
    <property type="match status" value="1"/>
</dbReference>
<evidence type="ECO:0000256" key="3">
    <source>
        <dbReference type="ARBA" id="ARBA00022679"/>
    </source>
</evidence>
<accession>A0A7K0D0Z7</accession>
<dbReference type="EC" id="2.7.11.1" evidence="1"/>
<keyword evidence="5 9" id="KW-0418">Kinase</keyword>
<organism evidence="9 10">
    <name type="scientific">Nocardia macrotermitis</name>
    <dbReference type="NCBI Taxonomy" id="2585198"/>
    <lineage>
        <taxon>Bacteria</taxon>
        <taxon>Bacillati</taxon>
        <taxon>Actinomycetota</taxon>
        <taxon>Actinomycetes</taxon>
        <taxon>Mycobacteriales</taxon>
        <taxon>Nocardiaceae</taxon>
        <taxon>Nocardia</taxon>
    </lineage>
</organism>
<dbReference type="PANTHER" id="PTHR43289:SF6">
    <property type="entry name" value="SERINE_THREONINE-PROTEIN KINASE NEKL-3"/>
    <property type="match status" value="1"/>
</dbReference>
<evidence type="ECO:0000256" key="4">
    <source>
        <dbReference type="ARBA" id="ARBA00022741"/>
    </source>
</evidence>
<keyword evidence="3 9" id="KW-0808">Transferase</keyword>
<keyword evidence="2" id="KW-0723">Serine/threonine-protein kinase</keyword>